<keyword evidence="2" id="KW-1185">Reference proteome</keyword>
<protein>
    <submittedName>
        <fullName evidence="1">DNA polymerase subunit beta</fullName>
    </submittedName>
</protein>
<feature type="non-terminal residue" evidence="1">
    <location>
        <position position="45"/>
    </location>
</feature>
<evidence type="ECO:0000313" key="2">
    <source>
        <dbReference type="Proteomes" id="UP000240206"/>
    </source>
</evidence>
<accession>A0A2P7EAR9</accession>
<dbReference type="EMBL" id="PXVC01000174">
    <property type="protein sequence ID" value="PSI00288.1"/>
    <property type="molecule type" value="Genomic_DNA"/>
</dbReference>
<organism evidence="1 2">
    <name type="scientific">Synechococcus lacustris str. Tous</name>
    <dbReference type="NCBI Taxonomy" id="1910958"/>
    <lineage>
        <taxon>Bacteria</taxon>
        <taxon>Bacillati</taxon>
        <taxon>Cyanobacteriota</taxon>
        <taxon>Cyanophyceae</taxon>
        <taxon>Synechococcales</taxon>
        <taxon>Synechococcaceae</taxon>
        <taxon>Synechococcus</taxon>
    </lineage>
</organism>
<sequence length="45" mass="4907">MTRSAATTIRQRLDALKPQVLAVATRHGASNLRIYGSIATGWEHS</sequence>
<evidence type="ECO:0000313" key="1">
    <source>
        <dbReference type="EMBL" id="PSI00288.1"/>
    </source>
</evidence>
<dbReference type="AlphaFoldDB" id="A0A2P7EAR9"/>
<reference evidence="2" key="1">
    <citation type="submission" date="2018-03" db="EMBL/GenBank/DDBJ databases">
        <title>Ecological and genomic features of two cosmopolitan and abundant freshwater picocyanobacteria.</title>
        <authorList>
            <person name="Cabello-Yeves P.J."/>
            <person name="Picazo A."/>
            <person name="Camacho A."/>
            <person name="Callieri C."/>
            <person name="Rosselli R."/>
            <person name="Roda-Garcia J."/>
            <person name="Coutinho F.H."/>
            <person name="Rodriguez-Valera F."/>
        </authorList>
    </citation>
    <scope>NUCLEOTIDE SEQUENCE [LARGE SCALE GENOMIC DNA]</scope>
    <source>
        <strain evidence="2">Tous</strain>
    </source>
</reference>
<name>A0A2P7EAR9_9SYNE</name>
<comment type="caution">
    <text evidence="1">The sequence shown here is derived from an EMBL/GenBank/DDBJ whole genome shotgun (WGS) entry which is preliminary data.</text>
</comment>
<gene>
    <name evidence="1" type="ORF">C7K08_13975</name>
</gene>
<proteinExistence type="predicted"/>
<dbReference type="Proteomes" id="UP000240206">
    <property type="component" value="Unassembled WGS sequence"/>
</dbReference>